<protein>
    <submittedName>
        <fullName evidence="2">Uncharacterized protein</fullName>
    </submittedName>
</protein>
<evidence type="ECO:0000256" key="1">
    <source>
        <dbReference type="SAM" id="Phobius"/>
    </source>
</evidence>
<evidence type="ECO:0000313" key="3">
    <source>
        <dbReference type="Proteomes" id="UP001500929"/>
    </source>
</evidence>
<sequence length="179" mass="18554">MSVGSRIQGCFIFVVGSIGALVALVLLIWTLLPLMTFLPSAEEQEAAEQVRNAVRNGAEVFGELAEESSEGELAKSLARGETGFTTTLVGKSIAEVDAMSFPSGDVEVYDIDADMLTITVIGLGYASGAGWISSSASAYGCAELTAKPGSNEVDVRNVECEEPVLTGIGSHWGSAVSAT</sequence>
<keyword evidence="1" id="KW-0812">Transmembrane</keyword>
<name>A0ABN3DGZ4_9MICO</name>
<proteinExistence type="predicted"/>
<evidence type="ECO:0000313" key="2">
    <source>
        <dbReference type="EMBL" id="GAA2230964.1"/>
    </source>
</evidence>
<feature type="transmembrane region" description="Helical" evidence="1">
    <location>
        <begin position="12"/>
        <end position="32"/>
    </location>
</feature>
<dbReference type="EMBL" id="BAAAQY010000004">
    <property type="protein sequence ID" value="GAA2230964.1"/>
    <property type="molecule type" value="Genomic_DNA"/>
</dbReference>
<dbReference type="RefSeq" id="WP_259478975.1">
    <property type="nucleotide sequence ID" value="NZ_BAAAQY010000004.1"/>
</dbReference>
<reference evidence="2 3" key="1">
    <citation type="journal article" date="2019" name="Int. J. Syst. Evol. Microbiol.">
        <title>The Global Catalogue of Microorganisms (GCM) 10K type strain sequencing project: providing services to taxonomists for standard genome sequencing and annotation.</title>
        <authorList>
            <consortium name="The Broad Institute Genomics Platform"/>
            <consortium name="The Broad Institute Genome Sequencing Center for Infectious Disease"/>
            <person name="Wu L."/>
            <person name="Ma J."/>
        </authorList>
    </citation>
    <scope>NUCLEOTIDE SEQUENCE [LARGE SCALE GENOMIC DNA]</scope>
    <source>
        <strain evidence="2 3">JCM 16117</strain>
    </source>
</reference>
<gene>
    <name evidence="2" type="ORF">GCM10009851_14710</name>
</gene>
<keyword evidence="1" id="KW-0472">Membrane</keyword>
<keyword evidence="1" id="KW-1133">Transmembrane helix</keyword>
<dbReference type="Proteomes" id="UP001500929">
    <property type="component" value="Unassembled WGS sequence"/>
</dbReference>
<keyword evidence="3" id="KW-1185">Reference proteome</keyword>
<organism evidence="2 3">
    <name type="scientific">Herbiconiux moechotypicola</name>
    <dbReference type="NCBI Taxonomy" id="637393"/>
    <lineage>
        <taxon>Bacteria</taxon>
        <taxon>Bacillati</taxon>
        <taxon>Actinomycetota</taxon>
        <taxon>Actinomycetes</taxon>
        <taxon>Micrococcales</taxon>
        <taxon>Microbacteriaceae</taxon>
        <taxon>Herbiconiux</taxon>
    </lineage>
</organism>
<accession>A0ABN3DGZ4</accession>
<comment type="caution">
    <text evidence="2">The sequence shown here is derived from an EMBL/GenBank/DDBJ whole genome shotgun (WGS) entry which is preliminary data.</text>
</comment>